<feature type="domain" description="PKD" evidence="3">
    <location>
        <begin position="778"/>
        <end position="866"/>
    </location>
</feature>
<dbReference type="RefSeq" id="WP_007416035.1">
    <property type="nucleotide sequence ID" value="NZ_ABOX02000022.1"/>
</dbReference>
<dbReference type="Gene3D" id="2.60.40.10">
    <property type="entry name" value="Immunoglobulins"/>
    <property type="match status" value="3"/>
</dbReference>
<dbReference type="PANTHER" id="PTHR13966">
    <property type="entry name" value="ENDONUCLEASE RELATED"/>
    <property type="match status" value="1"/>
</dbReference>
<dbReference type="GO" id="GO:0004519">
    <property type="term" value="F:endonuclease activity"/>
    <property type="evidence" value="ECO:0007669"/>
    <property type="project" value="UniProtKB-KW"/>
</dbReference>
<evidence type="ECO:0000259" key="4">
    <source>
        <dbReference type="PROSITE" id="PS50835"/>
    </source>
</evidence>
<dbReference type="InterPro" id="IPR001604">
    <property type="entry name" value="Endo_G_ENPP1-like_dom"/>
</dbReference>
<dbReference type="InterPro" id="IPR000601">
    <property type="entry name" value="PKD_dom"/>
</dbReference>
<dbReference type="Pfam" id="PF01223">
    <property type="entry name" value="Endonuclease_NS"/>
    <property type="match status" value="1"/>
</dbReference>
<proteinExistence type="predicted"/>
<keyword evidence="6" id="KW-1185">Reference proteome</keyword>
<dbReference type="GO" id="GO:0016787">
    <property type="term" value="F:hydrolase activity"/>
    <property type="evidence" value="ECO:0007669"/>
    <property type="project" value="InterPro"/>
</dbReference>
<feature type="domain" description="Ig-like" evidence="4">
    <location>
        <begin position="778"/>
        <end position="858"/>
    </location>
</feature>
<dbReference type="AlphaFoldDB" id="B9XJP2"/>
<dbReference type="SMART" id="SM00892">
    <property type="entry name" value="Endonuclease_NS"/>
    <property type="match status" value="1"/>
</dbReference>
<sequence length="931" mass="95797" precursor="true">MITLRKSSANCLSSAVVCLAALFIAILPAKAIIGVAYQMQLGNPSGATVDPNNHNHYLIQRPVEAMDYSDALGEPVWASWDLTTADVGSISRSSSYFPDTNLPPTFYRVTDADYNGVGNINFNRGHMCPSEDRTDTRADNDMLFFMSNIIPQSAANNQGVWGNFEGDCRTLANAGNEILIICGPSGFGTNRIPSGKAVIADYTWKVAVVVPLGAGTALSRITTATRVISLKIPNNNSVSSTWQTYVTKAEQIESDTGFTFFTALPPNLAWVLRSKVDGQTPPTPLISSFSPTSGATNINVVITGTNLDATTNVAFNGVKASFTIDSPTQVTATVPFGATSGHISIATLGGTVISSGSFAVDGSSGIVDLAIVATHTSSFTQGDTGDTYTITITNMGTAATVGIVTVADSLPVGLTATAISGVGWTADLGTLTCTRSDILAAGASYPPLTITVNVSASAPASVTNSATVSGGGDANLANNTASDPTTINNAGGTAPAIASQPQPQTVNVGQSANFSVIASGTAPLGYQWQFNGGAIAGATQSSYTKNGVQLADGGNYSVVISNGVGITNSSNALLTVISGGGGNSTNILAQWNFNITTNTTSPLPSVGSGTSALVGGATATFAGGSTTDTNASNNAWNTTSYPAQGAGNKTRGAQFNVSTVGYQNISLRWDQKLSNAASKYTRLQYSTNGIDFVDFNLITISNTTTAFESKTNDLSGLAGVGNNANFAFRIVSEFESTAINTANANYITSTGSSYATGGTIRFDMMTISGTPIPSATLPSITSQPQSQASVVGNNVTFSVSATGTPLLAYQWKYNSGAIAGATDSSLTLSTITTNQAGNYSVVVSNSAGLVTSSNALLSVYSTAAATVSSITYSGSQAQFNIAGVPGYNYAVQISTNLIDWSSIKTNASPFSITDTNLVGVPCRFYRTVYLP</sequence>
<dbReference type="InterPro" id="IPR040255">
    <property type="entry name" value="Non-specific_endonuclease"/>
</dbReference>
<feature type="domain" description="Ig-like" evidence="4">
    <location>
        <begin position="495"/>
        <end position="575"/>
    </location>
</feature>
<feature type="active site" description="Proton acceptor" evidence="1">
    <location>
        <position position="126"/>
    </location>
</feature>
<dbReference type="SMART" id="SM00409">
    <property type="entry name" value="IG"/>
    <property type="match status" value="2"/>
</dbReference>
<dbReference type="Proteomes" id="UP000003688">
    <property type="component" value="Unassembled WGS sequence"/>
</dbReference>
<dbReference type="InterPro" id="IPR014756">
    <property type="entry name" value="Ig_E-set"/>
</dbReference>
<dbReference type="InterPro" id="IPR036179">
    <property type="entry name" value="Ig-like_dom_sf"/>
</dbReference>
<dbReference type="PROSITE" id="PS50835">
    <property type="entry name" value="IG_LIKE"/>
    <property type="match status" value="2"/>
</dbReference>
<feature type="binding site" evidence="2">
    <location>
        <position position="157"/>
    </location>
    <ligand>
        <name>Mg(2+)</name>
        <dbReference type="ChEBI" id="CHEBI:18420"/>
        <note>catalytic</note>
    </ligand>
</feature>
<name>B9XJP2_PEDPL</name>
<comment type="caution">
    <text evidence="5">The sequence shown here is derived from an EMBL/GenBank/DDBJ whole genome shotgun (WGS) entry which is preliminary data.</text>
</comment>
<dbReference type="InterPro" id="IPR044929">
    <property type="entry name" value="DNA/RNA_non-sp_Endonuclease_sf"/>
</dbReference>
<keyword evidence="5" id="KW-0255">Endonuclease</keyword>
<dbReference type="OrthoDB" id="9811262at2"/>
<dbReference type="SUPFAM" id="SSF81296">
    <property type="entry name" value="E set domains"/>
    <property type="match status" value="1"/>
</dbReference>
<dbReference type="SUPFAM" id="SSF48726">
    <property type="entry name" value="Immunoglobulin"/>
    <property type="match status" value="2"/>
</dbReference>
<dbReference type="SMART" id="SM00477">
    <property type="entry name" value="NUC"/>
    <property type="match status" value="1"/>
</dbReference>
<dbReference type="SUPFAM" id="SSF54060">
    <property type="entry name" value="His-Me finger endonucleases"/>
    <property type="match status" value="1"/>
</dbReference>
<dbReference type="InterPro" id="IPR020821">
    <property type="entry name" value="ENPP1-3/EXOG-like_nuc-like"/>
</dbReference>
<dbReference type="EMBL" id="ABOX02000022">
    <property type="protein sequence ID" value="EEF59918.1"/>
    <property type="molecule type" value="Genomic_DNA"/>
</dbReference>
<dbReference type="GO" id="GO:0046872">
    <property type="term" value="F:metal ion binding"/>
    <property type="evidence" value="ECO:0007669"/>
    <property type="project" value="UniProtKB-KW"/>
</dbReference>
<accession>B9XJP2</accession>
<gene>
    <name evidence="5" type="ORF">Cflav_PD2722</name>
</gene>
<keyword evidence="2" id="KW-0479">Metal-binding</keyword>
<dbReference type="InterPro" id="IPR013783">
    <property type="entry name" value="Ig-like_fold"/>
</dbReference>
<evidence type="ECO:0000259" key="3">
    <source>
        <dbReference type="PROSITE" id="PS50093"/>
    </source>
</evidence>
<organism evidence="5 6">
    <name type="scientific">Pedosphaera parvula (strain Ellin514)</name>
    <dbReference type="NCBI Taxonomy" id="320771"/>
    <lineage>
        <taxon>Bacteria</taxon>
        <taxon>Pseudomonadati</taxon>
        <taxon>Verrucomicrobiota</taxon>
        <taxon>Pedosphaerae</taxon>
        <taxon>Pedosphaerales</taxon>
        <taxon>Pedosphaeraceae</taxon>
        <taxon>Pedosphaera</taxon>
    </lineage>
</organism>
<evidence type="ECO:0000313" key="6">
    <source>
        <dbReference type="Proteomes" id="UP000003688"/>
    </source>
</evidence>
<dbReference type="InterPro" id="IPR003599">
    <property type="entry name" value="Ig_sub"/>
</dbReference>
<evidence type="ECO:0000256" key="1">
    <source>
        <dbReference type="PIRSR" id="PIRSR640255-1"/>
    </source>
</evidence>
<dbReference type="CDD" id="cd00102">
    <property type="entry name" value="IPT"/>
    <property type="match status" value="1"/>
</dbReference>
<dbReference type="PROSITE" id="PS50093">
    <property type="entry name" value="PKD"/>
    <property type="match status" value="1"/>
</dbReference>
<dbReference type="Pfam" id="PF13927">
    <property type="entry name" value="Ig_3"/>
    <property type="match status" value="2"/>
</dbReference>
<evidence type="ECO:0000313" key="5">
    <source>
        <dbReference type="EMBL" id="EEF59918.1"/>
    </source>
</evidence>
<dbReference type="Gene3D" id="3.40.570.10">
    <property type="entry name" value="Extracellular Endonuclease, subunit A"/>
    <property type="match status" value="1"/>
</dbReference>
<keyword evidence="5" id="KW-0540">Nuclease</keyword>
<evidence type="ECO:0000256" key="2">
    <source>
        <dbReference type="PIRSR" id="PIRSR640255-2"/>
    </source>
</evidence>
<reference evidence="5 6" key="1">
    <citation type="journal article" date="2011" name="J. Bacteriol.">
        <title>Genome sequence of 'Pedosphaera parvula' Ellin514, an aerobic Verrucomicrobial isolate from pasture soil.</title>
        <authorList>
            <person name="Kant R."/>
            <person name="van Passel M.W."/>
            <person name="Sangwan P."/>
            <person name="Palva A."/>
            <person name="Lucas S."/>
            <person name="Copeland A."/>
            <person name="Lapidus A."/>
            <person name="Glavina Del Rio T."/>
            <person name="Dalin E."/>
            <person name="Tice H."/>
            <person name="Bruce D."/>
            <person name="Goodwin L."/>
            <person name="Pitluck S."/>
            <person name="Chertkov O."/>
            <person name="Larimer F.W."/>
            <person name="Land M.L."/>
            <person name="Hauser L."/>
            <person name="Brettin T.S."/>
            <person name="Detter J.C."/>
            <person name="Han S."/>
            <person name="de Vos W.M."/>
            <person name="Janssen P.H."/>
            <person name="Smidt H."/>
        </authorList>
    </citation>
    <scope>NUCLEOTIDE SEQUENCE [LARGE SCALE GENOMIC DNA]</scope>
    <source>
        <strain evidence="5 6">Ellin514</strain>
    </source>
</reference>
<dbReference type="GO" id="GO:0003676">
    <property type="term" value="F:nucleic acid binding"/>
    <property type="evidence" value="ECO:0007669"/>
    <property type="project" value="InterPro"/>
</dbReference>
<dbReference type="PANTHER" id="PTHR13966:SF5">
    <property type="entry name" value="ENDONUCLEASE G, MITOCHONDRIAL"/>
    <property type="match status" value="1"/>
</dbReference>
<dbReference type="InterPro" id="IPR007110">
    <property type="entry name" value="Ig-like_dom"/>
</dbReference>
<dbReference type="InterPro" id="IPR044925">
    <property type="entry name" value="His-Me_finger_sf"/>
</dbReference>
<protein>
    <submittedName>
        <fullName evidence="5">DNA/RNA non-specific endonuclease</fullName>
    </submittedName>
</protein>
<keyword evidence="5" id="KW-0378">Hydrolase</keyword>
<dbReference type="STRING" id="320771.Cflav_PD2722"/>